<proteinExistence type="inferred from homology"/>
<evidence type="ECO:0000256" key="3">
    <source>
        <dbReference type="ARBA" id="ARBA00022898"/>
    </source>
</evidence>
<dbReference type="GO" id="GO:0019148">
    <property type="term" value="F:D-cysteine desulfhydrase activity"/>
    <property type="evidence" value="ECO:0007669"/>
    <property type="project" value="TreeGrafter"/>
</dbReference>
<organism evidence="4 5">
    <name type="scientific">Kingdonia uniflora</name>
    <dbReference type="NCBI Taxonomy" id="39325"/>
    <lineage>
        <taxon>Eukaryota</taxon>
        <taxon>Viridiplantae</taxon>
        <taxon>Streptophyta</taxon>
        <taxon>Embryophyta</taxon>
        <taxon>Tracheophyta</taxon>
        <taxon>Spermatophyta</taxon>
        <taxon>Magnoliopsida</taxon>
        <taxon>Ranunculales</taxon>
        <taxon>Circaeasteraceae</taxon>
        <taxon>Kingdonia</taxon>
    </lineage>
</organism>
<dbReference type="Gene3D" id="3.40.50.1100">
    <property type="match status" value="1"/>
</dbReference>
<dbReference type="PANTHER" id="PTHR43780">
    <property type="entry name" value="1-AMINOCYCLOPROPANE-1-CARBOXYLATE DEAMINASE-RELATED"/>
    <property type="match status" value="1"/>
</dbReference>
<protein>
    <recommendedName>
        <fullName evidence="6">Tryptophan synthase beta chain-like PALP domain-containing protein</fullName>
    </recommendedName>
</protein>
<dbReference type="SUPFAM" id="SSF53686">
    <property type="entry name" value="Tryptophan synthase beta subunit-like PLP-dependent enzymes"/>
    <property type="match status" value="1"/>
</dbReference>
<dbReference type="FunFam" id="3.40.50.1100:FF:000081">
    <property type="entry name" value="D-cysteine desulfhydrase 2 mitochondrial"/>
    <property type="match status" value="1"/>
</dbReference>
<dbReference type="Proteomes" id="UP000541444">
    <property type="component" value="Unassembled WGS sequence"/>
</dbReference>
<dbReference type="OrthoDB" id="10266364at2759"/>
<name>A0A7J7MRZ3_9MAGN</name>
<reference evidence="4 5" key="1">
    <citation type="journal article" date="2020" name="IScience">
        <title>Genome Sequencing of the Endangered Kingdonia uniflora (Circaeasteraceae, Ranunculales) Reveals Potential Mechanisms of Evolutionary Specialization.</title>
        <authorList>
            <person name="Sun Y."/>
            <person name="Deng T."/>
            <person name="Zhang A."/>
            <person name="Moore M.J."/>
            <person name="Landis J.B."/>
            <person name="Lin N."/>
            <person name="Zhang H."/>
            <person name="Zhang X."/>
            <person name="Huang J."/>
            <person name="Zhang X."/>
            <person name="Sun H."/>
            <person name="Wang H."/>
        </authorList>
    </citation>
    <scope>NUCLEOTIDE SEQUENCE [LARGE SCALE GENOMIC DNA]</scope>
    <source>
        <strain evidence="4">TB1705</strain>
        <tissue evidence="4">Leaf</tissue>
    </source>
</reference>
<dbReference type="AlphaFoldDB" id="A0A7J7MRZ3"/>
<evidence type="ECO:0000256" key="2">
    <source>
        <dbReference type="ARBA" id="ARBA00008639"/>
    </source>
</evidence>
<sequence>MKLHHFPRNTPLITMKKELRCRASLNNLRDKGVSELRECSNKNFVSELLNRRWTLVNPDTKIHQIKIAKLECEGGEPGIGFSFCNNSQPVLGEDMIMEGKREEEPSFYVARDDLLHPLVNGNKARKLDGLIPLLEDHSATDVRGLSSHLLLRGEQPNIPTGYNLISTMFGNTVYVPRSLYAKREEMLSRHAHIVAGDNGCVIEFNDILNASFPTRRSEEIAIKSRAEKHRKRVVIINEGAGDAAALLGLIRLVNYLSQSHLFGKEKLLRIIVDSGTGTTAVGLRLGALCLGLPWEVTGVMLADTIEGYKKHEKHLISDFKKLFGSQYADHALNQVDSDIVHWVERKQPRKFGNVLNGEIDSCQQIAKQTGILVDPIYTLSAWEYATQLCQSENLGDTKILMLHTGGTLGMFGLAQRYESFFHKLKTPLHISLQH</sequence>
<dbReference type="InterPro" id="IPR036052">
    <property type="entry name" value="TrpB-like_PALP_sf"/>
</dbReference>
<evidence type="ECO:0000256" key="1">
    <source>
        <dbReference type="ARBA" id="ARBA00001933"/>
    </source>
</evidence>
<dbReference type="EMBL" id="JACGCM010001275">
    <property type="protein sequence ID" value="KAF6157540.1"/>
    <property type="molecule type" value="Genomic_DNA"/>
</dbReference>
<dbReference type="PANTHER" id="PTHR43780:SF7">
    <property type="entry name" value="D-CYSTEINE DESULFHYDRASE 2, MITOCHONDRIAL"/>
    <property type="match status" value="1"/>
</dbReference>
<evidence type="ECO:0008006" key="6">
    <source>
        <dbReference type="Google" id="ProtNLM"/>
    </source>
</evidence>
<comment type="cofactor">
    <cofactor evidence="1">
        <name>pyridoxal 5'-phosphate</name>
        <dbReference type="ChEBI" id="CHEBI:597326"/>
    </cofactor>
</comment>
<gene>
    <name evidence="4" type="ORF">GIB67_004478</name>
</gene>
<comment type="caution">
    <text evidence="4">The sequence shown here is derived from an EMBL/GenBank/DDBJ whole genome shotgun (WGS) entry which is preliminary data.</text>
</comment>
<comment type="similarity">
    <text evidence="2">Belongs to the ACC deaminase/D-cysteine desulfhydrase family.</text>
</comment>
<keyword evidence="3" id="KW-0663">Pyridoxal phosphate</keyword>
<evidence type="ECO:0000313" key="4">
    <source>
        <dbReference type="EMBL" id="KAF6157540.1"/>
    </source>
</evidence>
<keyword evidence="5" id="KW-1185">Reference proteome</keyword>
<dbReference type="InterPro" id="IPR027278">
    <property type="entry name" value="ACCD_DCysDesulf"/>
</dbReference>
<evidence type="ECO:0000313" key="5">
    <source>
        <dbReference type="Proteomes" id="UP000541444"/>
    </source>
</evidence>
<accession>A0A7J7MRZ3</accession>